<proteinExistence type="predicted"/>
<dbReference type="AlphaFoldDB" id="A0A0A9BTG5"/>
<accession>A0A0A9BTG5</accession>
<dbReference type="EMBL" id="GBRH01233425">
    <property type="protein sequence ID" value="JAD64470.1"/>
    <property type="molecule type" value="Transcribed_RNA"/>
</dbReference>
<evidence type="ECO:0000313" key="1">
    <source>
        <dbReference type="EMBL" id="JAD64470.1"/>
    </source>
</evidence>
<reference evidence="1" key="1">
    <citation type="submission" date="2014-09" db="EMBL/GenBank/DDBJ databases">
        <authorList>
            <person name="Magalhaes I.L.F."/>
            <person name="Oliveira U."/>
            <person name="Santos F.R."/>
            <person name="Vidigal T.H.D.A."/>
            <person name="Brescovit A.D."/>
            <person name="Santos A.J."/>
        </authorList>
    </citation>
    <scope>NUCLEOTIDE SEQUENCE</scope>
    <source>
        <tissue evidence="1">Shoot tissue taken approximately 20 cm above the soil surface</tissue>
    </source>
</reference>
<sequence length="26" mass="3203">MKQFKVMVRFKNHLTSYIQTSTQWLS</sequence>
<name>A0A0A9BTG5_ARUDO</name>
<protein>
    <submittedName>
        <fullName evidence="1">Uncharacterized protein</fullName>
    </submittedName>
</protein>
<reference evidence="1" key="2">
    <citation type="journal article" date="2015" name="Data Brief">
        <title>Shoot transcriptome of the giant reed, Arundo donax.</title>
        <authorList>
            <person name="Barrero R.A."/>
            <person name="Guerrero F.D."/>
            <person name="Moolhuijzen P."/>
            <person name="Goolsby J.A."/>
            <person name="Tidwell J."/>
            <person name="Bellgard S.E."/>
            <person name="Bellgard M.I."/>
        </authorList>
    </citation>
    <scope>NUCLEOTIDE SEQUENCE</scope>
    <source>
        <tissue evidence="1">Shoot tissue taken approximately 20 cm above the soil surface</tissue>
    </source>
</reference>
<organism evidence="1">
    <name type="scientific">Arundo donax</name>
    <name type="common">Giant reed</name>
    <name type="synonym">Donax arundinaceus</name>
    <dbReference type="NCBI Taxonomy" id="35708"/>
    <lineage>
        <taxon>Eukaryota</taxon>
        <taxon>Viridiplantae</taxon>
        <taxon>Streptophyta</taxon>
        <taxon>Embryophyta</taxon>
        <taxon>Tracheophyta</taxon>
        <taxon>Spermatophyta</taxon>
        <taxon>Magnoliopsida</taxon>
        <taxon>Liliopsida</taxon>
        <taxon>Poales</taxon>
        <taxon>Poaceae</taxon>
        <taxon>PACMAD clade</taxon>
        <taxon>Arundinoideae</taxon>
        <taxon>Arundineae</taxon>
        <taxon>Arundo</taxon>
    </lineage>
</organism>